<dbReference type="InterPro" id="IPR007210">
    <property type="entry name" value="ABC_Gly_betaine_transp_sub-bd"/>
</dbReference>
<dbReference type="CDD" id="cd13608">
    <property type="entry name" value="PBP2_OpuCC_like"/>
    <property type="match status" value="1"/>
</dbReference>
<dbReference type="GO" id="GO:0043190">
    <property type="term" value="C:ATP-binding cassette (ABC) transporter complex"/>
    <property type="evidence" value="ECO:0007669"/>
    <property type="project" value="InterPro"/>
</dbReference>
<dbReference type="Gene3D" id="3.40.190.10">
    <property type="entry name" value="Periplasmic binding protein-like II"/>
    <property type="match status" value="1"/>
</dbReference>
<dbReference type="SUPFAM" id="SSF53850">
    <property type="entry name" value="Periplasmic binding protein-like II"/>
    <property type="match status" value="1"/>
</dbReference>
<evidence type="ECO:0000259" key="1">
    <source>
        <dbReference type="Pfam" id="PF04069"/>
    </source>
</evidence>
<evidence type="ECO:0000313" key="2">
    <source>
        <dbReference type="EMBL" id="KRM33236.1"/>
    </source>
</evidence>
<name>A0A0R1XX16_9LACO</name>
<accession>A0A0R1XX16</accession>
<gene>
    <name evidence="2" type="ORF">FC83_GL003320</name>
</gene>
<dbReference type="PANTHER" id="PTHR30024">
    <property type="entry name" value="ALIPHATIC SULFONATES-BINDING PROTEIN-RELATED"/>
    <property type="match status" value="1"/>
</dbReference>
<reference evidence="2 3" key="1">
    <citation type="journal article" date="2015" name="Genome Announc.">
        <title>Expanding the biotechnology potential of lactobacilli through comparative genomics of 213 strains and associated genera.</title>
        <authorList>
            <person name="Sun Z."/>
            <person name="Harris H.M."/>
            <person name="McCann A."/>
            <person name="Guo C."/>
            <person name="Argimon S."/>
            <person name="Zhang W."/>
            <person name="Yang X."/>
            <person name="Jeffery I.B."/>
            <person name="Cooney J.C."/>
            <person name="Kagawa T.F."/>
            <person name="Liu W."/>
            <person name="Song Y."/>
            <person name="Salvetti E."/>
            <person name="Wrobel A."/>
            <person name="Rasinkangas P."/>
            <person name="Parkhill J."/>
            <person name="Rea M.C."/>
            <person name="O'Sullivan O."/>
            <person name="Ritari J."/>
            <person name="Douillard F.P."/>
            <person name="Paul Ross R."/>
            <person name="Yang R."/>
            <person name="Briner A.E."/>
            <person name="Felis G.E."/>
            <person name="de Vos W.M."/>
            <person name="Barrangou R."/>
            <person name="Klaenhammer T.R."/>
            <person name="Caufield P.W."/>
            <person name="Cui Y."/>
            <person name="Zhang H."/>
            <person name="O'Toole P.W."/>
        </authorList>
    </citation>
    <scope>NUCLEOTIDE SEQUENCE [LARGE SCALE GENOMIC DNA]</scope>
    <source>
        <strain evidence="2 3">DSM 18527</strain>
    </source>
</reference>
<sequence length="316" mass="35134">MMMRKLTKKLVLKLSLLASTLVLVLGGCGFPGVSSSSGDTIRIAAQSSTESQIMANMLAELINHELGYKTTLVNNLGSTTVVHQAMVRNDADISATRYTGTDLTATLLLPVQKDPKIASKIVKREFKSRYHQTWFPSYGFADTYAFMVTQATAKKDKLNTISDLGKIAPNMNAGVDASWMNRKGDGYKDFSQTYGFDFKRVYPMQIGLVYDAVEAGKMQAVLGYSTDGRIQSYNLKVLKDNKRFFPPYDCSLLVNDSVLKAHPKLGPLLHRLDGKIDVKTMQKLNYKVDDQLLEPSVVAQQFLSAHNYFKGSDQDE</sequence>
<dbReference type="EMBL" id="AZGA01000057">
    <property type="protein sequence ID" value="KRM33236.1"/>
    <property type="molecule type" value="Genomic_DNA"/>
</dbReference>
<dbReference type="PROSITE" id="PS51257">
    <property type="entry name" value="PROKAR_LIPOPROTEIN"/>
    <property type="match status" value="1"/>
</dbReference>
<dbReference type="PANTHER" id="PTHR30024:SF44">
    <property type="entry name" value="CHOLINE-BINDING PROTEIN"/>
    <property type="match status" value="1"/>
</dbReference>
<protein>
    <submittedName>
        <fullName evidence="2">Glycine betaine l-proline abc superfamily atp binding cassette transporter, binding protein</fullName>
    </submittedName>
</protein>
<comment type="caution">
    <text evidence="2">The sequence shown here is derived from an EMBL/GenBank/DDBJ whole genome shotgun (WGS) entry which is preliminary data.</text>
</comment>
<proteinExistence type="predicted"/>
<dbReference type="PATRIC" id="fig|1423734.3.peg.3372"/>
<dbReference type="Proteomes" id="UP000051236">
    <property type="component" value="Unassembled WGS sequence"/>
</dbReference>
<dbReference type="eggNOG" id="COG1732">
    <property type="taxonomic scope" value="Bacteria"/>
</dbReference>
<dbReference type="GO" id="GO:0022857">
    <property type="term" value="F:transmembrane transporter activity"/>
    <property type="evidence" value="ECO:0007669"/>
    <property type="project" value="InterPro"/>
</dbReference>
<dbReference type="Pfam" id="PF04069">
    <property type="entry name" value="OpuAC"/>
    <property type="match status" value="1"/>
</dbReference>
<organism evidence="2 3">
    <name type="scientific">Agrilactobacillus composti DSM 18527 = JCM 14202</name>
    <dbReference type="NCBI Taxonomy" id="1423734"/>
    <lineage>
        <taxon>Bacteria</taxon>
        <taxon>Bacillati</taxon>
        <taxon>Bacillota</taxon>
        <taxon>Bacilli</taxon>
        <taxon>Lactobacillales</taxon>
        <taxon>Lactobacillaceae</taxon>
        <taxon>Agrilactobacillus</taxon>
    </lineage>
</organism>
<keyword evidence="3" id="KW-1185">Reference proteome</keyword>
<feature type="domain" description="ABC-type glycine betaine transport system substrate-binding" evidence="1">
    <location>
        <begin position="39"/>
        <end position="304"/>
    </location>
</feature>
<dbReference type="AlphaFoldDB" id="A0A0R1XX16"/>
<evidence type="ECO:0000313" key="3">
    <source>
        <dbReference type="Proteomes" id="UP000051236"/>
    </source>
</evidence>
<dbReference type="Gene3D" id="3.40.190.120">
    <property type="entry name" value="Osmoprotection protein (prox), domain 2"/>
    <property type="match status" value="1"/>
</dbReference>
<dbReference type="STRING" id="1423734.FC83_GL003320"/>